<gene>
    <name evidence="5" type="ORF">GCM10023349_25670</name>
</gene>
<dbReference type="SUPFAM" id="SSF51445">
    <property type="entry name" value="(Trans)glycosidases"/>
    <property type="match status" value="1"/>
</dbReference>
<evidence type="ECO:0000256" key="3">
    <source>
        <dbReference type="RuleBase" id="RU361153"/>
    </source>
</evidence>
<dbReference type="Proteomes" id="UP001499974">
    <property type="component" value="Unassembled WGS sequence"/>
</dbReference>
<reference evidence="6" key="1">
    <citation type="journal article" date="2019" name="Int. J. Syst. Evol. Microbiol.">
        <title>The Global Catalogue of Microorganisms (GCM) 10K type strain sequencing project: providing services to taxonomists for standard genome sequencing and annotation.</title>
        <authorList>
            <consortium name="The Broad Institute Genomics Platform"/>
            <consortium name="The Broad Institute Genome Sequencing Center for Infectious Disease"/>
            <person name="Wu L."/>
            <person name="Ma J."/>
        </authorList>
    </citation>
    <scope>NUCLEOTIDE SEQUENCE [LARGE SCALE GENOMIC DNA]</scope>
    <source>
        <strain evidence="6">JCM 18531</strain>
    </source>
</reference>
<dbReference type="RefSeq" id="WP_345521698.1">
    <property type="nucleotide sequence ID" value="NZ_BAABKM010000002.1"/>
</dbReference>
<comment type="similarity">
    <text evidence="3">Belongs to the glycosyl hydrolase 5 (cellulase A) family.</text>
</comment>
<proteinExistence type="inferred from homology"/>
<sequence length="407" mass="44361">MRLVVSWSRLEPTRGAYDEAYVARIKRAVRQAASYGLYVVLDMHQDAWGVAVDTPPGVTCPDGTSPANGWDGAPEWATFTDGATTCRNGERELAPAVRHAWESFYADRHGIQTHLVRTWARLAGDVATNPAVAGFDLLNEPGFGTTPGADVDGLGAFYGRAITAIRRAERRAGGFHHIVFFEPGVLWSAVGSSPTPARFTQDENIVFAPHVYAESISPNTIESGFASARATAASYGVTVWVGEWGFFSADPADDADELDRYTDALDTHQYGGAWWSWKQACGDPHVIHQPGGLPDSVSPSLIRYSCPSGARATGPAPAYAQALLRPLARAVPGRIKRLRSDGRAGTFDLVGTRDRTADRCALRVFVPKVWAKEKVRVTGIDRLRRHHRQGNVVLSGCVHRKFRLRIG</sequence>
<comment type="caution">
    <text evidence="5">The sequence shown here is derived from an EMBL/GenBank/DDBJ whole genome shotgun (WGS) entry which is preliminary data.</text>
</comment>
<dbReference type="EMBL" id="BAABKM010000002">
    <property type="protein sequence ID" value="GAA4706438.1"/>
    <property type="molecule type" value="Genomic_DNA"/>
</dbReference>
<dbReference type="InterPro" id="IPR001547">
    <property type="entry name" value="Glyco_hydro_5"/>
</dbReference>
<name>A0ABP8XFG8_9ACTN</name>
<keyword evidence="6" id="KW-1185">Reference proteome</keyword>
<organism evidence="5 6">
    <name type="scientific">Nocardioides conyzicola</name>
    <dbReference type="NCBI Taxonomy" id="1651781"/>
    <lineage>
        <taxon>Bacteria</taxon>
        <taxon>Bacillati</taxon>
        <taxon>Actinomycetota</taxon>
        <taxon>Actinomycetes</taxon>
        <taxon>Propionibacteriales</taxon>
        <taxon>Nocardioidaceae</taxon>
        <taxon>Nocardioides</taxon>
    </lineage>
</organism>
<evidence type="ECO:0000313" key="5">
    <source>
        <dbReference type="EMBL" id="GAA4706438.1"/>
    </source>
</evidence>
<dbReference type="PANTHER" id="PTHR31308:SF3">
    <property type="entry name" value="ENDOGLYCOCERAMIDASE"/>
    <property type="match status" value="1"/>
</dbReference>
<feature type="domain" description="Glycoside hydrolase family 5" evidence="4">
    <location>
        <begin position="2"/>
        <end position="279"/>
    </location>
</feature>
<protein>
    <recommendedName>
        <fullName evidence="4">Glycoside hydrolase family 5 domain-containing protein</fullName>
    </recommendedName>
</protein>
<dbReference type="InterPro" id="IPR017853">
    <property type="entry name" value="GH"/>
</dbReference>
<dbReference type="Gene3D" id="3.20.20.80">
    <property type="entry name" value="Glycosidases"/>
    <property type="match status" value="1"/>
</dbReference>
<keyword evidence="2 3" id="KW-0326">Glycosidase</keyword>
<accession>A0ABP8XFG8</accession>
<evidence type="ECO:0000256" key="2">
    <source>
        <dbReference type="ARBA" id="ARBA00023295"/>
    </source>
</evidence>
<keyword evidence="1 3" id="KW-0378">Hydrolase</keyword>
<evidence type="ECO:0000313" key="6">
    <source>
        <dbReference type="Proteomes" id="UP001499974"/>
    </source>
</evidence>
<dbReference type="Pfam" id="PF00150">
    <property type="entry name" value="Cellulase"/>
    <property type="match status" value="1"/>
</dbReference>
<dbReference type="InterPro" id="IPR052066">
    <property type="entry name" value="Glycosphingolipid_Hydrolases"/>
</dbReference>
<evidence type="ECO:0000256" key="1">
    <source>
        <dbReference type="ARBA" id="ARBA00022801"/>
    </source>
</evidence>
<dbReference type="PANTHER" id="PTHR31308">
    <property type="match status" value="1"/>
</dbReference>
<evidence type="ECO:0000259" key="4">
    <source>
        <dbReference type="Pfam" id="PF00150"/>
    </source>
</evidence>